<keyword evidence="1" id="KW-0732">Signal</keyword>
<evidence type="ECO:0000313" key="2">
    <source>
        <dbReference type="EMBL" id="MBD8499687.1"/>
    </source>
</evidence>
<evidence type="ECO:0000313" key="3">
    <source>
        <dbReference type="Proteomes" id="UP000634529"/>
    </source>
</evidence>
<dbReference type="EMBL" id="JACYTN010000014">
    <property type="protein sequence ID" value="MBD8499687.1"/>
    <property type="molecule type" value="Genomic_DNA"/>
</dbReference>
<evidence type="ECO:0000256" key="1">
    <source>
        <dbReference type="SAM" id="SignalP"/>
    </source>
</evidence>
<keyword evidence="3" id="KW-1185">Reference proteome</keyword>
<name>A0ABR9B2N0_9BACL</name>
<evidence type="ECO:0008006" key="4">
    <source>
        <dbReference type="Google" id="ProtNLM"/>
    </source>
</evidence>
<accession>A0ABR9B2N0</accession>
<feature type="signal peptide" evidence="1">
    <location>
        <begin position="1"/>
        <end position="24"/>
    </location>
</feature>
<gene>
    <name evidence="2" type="ORF">IFO66_15440</name>
</gene>
<reference evidence="2 3" key="1">
    <citation type="submission" date="2020-09" db="EMBL/GenBank/DDBJ databases">
        <title>Paenibacillus sp. CAU 1523 isolated from sand of Haeundae Beach.</title>
        <authorList>
            <person name="Kim W."/>
        </authorList>
    </citation>
    <scope>NUCLEOTIDE SEQUENCE [LARGE SCALE GENOMIC DNA]</scope>
    <source>
        <strain evidence="2 3">CAU 1523</strain>
    </source>
</reference>
<dbReference type="Proteomes" id="UP000634529">
    <property type="component" value="Unassembled WGS sequence"/>
</dbReference>
<organism evidence="2 3">
    <name type="scientific">Paenibacillus arenosi</name>
    <dbReference type="NCBI Taxonomy" id="2774142"/>
    <lineage>
        <taxon>Bacteria</taxon>
        <taxon>Bacillati</taxon>
        <taxon>Bacillota</taxon>
        <taxon>Bacilli</taxon>
        <taxon>Bacillales</taxon>
        <taxon>Paenibacillaceae</taxon>
        <taxon>Paenibacillus</taxon>
    </lineage>
</organism>
<comment type="caution">
    <text evidence="2">The sequence shown here is derived from an EMBL/GenBank/DDBJ whole genome shotgun (WGS) entry which is preliminary data.</text>
</comment>
<proteinExistence type="predicted"/>
<feature type="chain" id="PRO_5045557129" description="DUF4367 domain-containing protein" evidence="1">
    <location>
        <begin position="25"/>
        <end position="259"/>
    </location>
</feature>
<dbReference type="RefSeq" id="WP_192026025.1">
    <property type="nucleotide sequence ID" value="NZ_JACYTN010000014.1"/>
</dbReference>
<protein>
    <recommendedName>
        <fullName evidence="4">DUF4367 domain-containing protein</fullName>
    </recommendedName>
</protein>
<sequence>MKTTMKLAIATLSGLLLFSSMTLAVEATSLTTASNSRWKETAAKPKSESEADKLIKEELDKIGELLKKNPDDMYIVFVSNELTKKKTNEVFSMGGSLKFSTYKDYWKKASTLKDTVLQEPADLPEGYNFTYGEISGPYSTELSADLKAEAKKLGKQIHWKKVNWTRATSIRLEYKSGEHDIKFGYSLLDKKDAKAPRGFTYESADEMIKDNPKLSKKDKYVFNILTWVEKGKYYSITTNPDSPLTKEDLIKLAKTIVKK</sequence>